<dbReference type="Pfam" id="PF00082">
    <property type="entry name" value="Peptidase_S8"/>
    <property type="match status" value="1"/>
</dbReference>
<evidence type="ECO:0000256" key="1">
    <source>
        <dbReference type="ARBA" id="ARBA00011073"/>
    </source>
</evidence>
<dbReference type="PROSITE" id="PS51892">
    <property type="entry name" value="SUBTILASE"/>
    <property type="match status" value="1"/>
</dbReference>
<evidence type="ECO:0000256" key="6">
    <source>
        <dbReference type="SAM" id="SignalP"/>
    </source>
</evidence>
<dbReference type="SUPFAM" id="SSF54897">
    <property type="entry name" value="Protease propeptides/inhibitors"/>
    <property type="match status" value="1"/>
</dbReference>
<dbReference type="PRINTS" id="PR00723">
    <property type="entry name" value="SUBTILISIN"/>
</dbReference>
<evidence type="ECO:0000313" key="9">
    <source>
        <dbReference type="EMBL" id="CAE6444391.1"/>
    </source>
</evidence>
<dbReference type="PANTHER" id="PTHR43806">
    <property type="entry name" value="PEPTIDASE S8"/>
    <property type="match status" value="1"/>
</dbReference>
<dbReference type="InterPro" id="IPR010259">
    <property type="entry name" value="S8pro/Inhibitor_I9"/>
</dbReference>
<dbReference type="InterPro" id="IPR023828">
    <property type="entry name" value="Peptidase_S8_Ser-AS"/>
</dbReference>
<evidence type="ECO:0000256" key="2">
    <source>
        <dbReference type="ARBA" id="ARBA00022670"/>
    </source>
</evidence>
<evidence type="ECO:0000256" key="5">
    <source>
        <dbReference type="PROSITE-ProRule" id="PRU01240"/>
    </source>
</evidence>
<dbReference type="InterPro" id="IPR050131">
    <property type="entry name" value="Peptidase_S8_subtilisin-like"/>
</dbReference>
<feature type="active site" description="Charge relay system" evidence="5">
    <location>
        <position position="138"/>
    </location>
</feature>
<dbReference type="SUPFAM" id="SSF52743">
    <property type="entry name" value="Subtilisin-like"/>
    <property type="match status" value="1"/>
</dbReference>
<sequence length="377" mass="39200">MRFSSAFFAATVVLPVFGLPAVVPITKRGGTLKENSYIITLKDGVLASNFIQSFKSSLTQPDSTVSHVYTVINGLAVTIGPSDLSIVRGMAEVASIEQDQILSLPDHEFRDLSVANESQSSSSMTSEDGEGVTIYGLDTGIFVEHECFEGRARWGWAAPLLLQKDVQGHGTHTAGTAIGKGFGVATKAEMVAVKVMNDAGTGSISDIIAGIDYACNDFKNNGRKPSIVTMSIGGSKNEPLDKAVQACIGWGVHFTVAAGNDNKDVVAYSPASAEQANTVGAVDEKHAKASFSNFGSIVDIQAPGVNIVSAGNLDPKSSKSASGTSMATPFVAGVLAVALSNHGQMSPADLSQQLKQNAQAICTGMPSGTTDLLATPW</sequence>
<reference evidence="9" key="1">
    <citation type="submission" date="2021-01" db="EMBL/GenBank/DDBJ databases">
        <authorList>
            <person name="Kaushik A."/>
        </authorList>
    </citation>
    <scope>NUCLEOTIDE SEQUENCE</scope>
    <source>
        <strain evidence="9">AG3-1AP</strain>
    </source>
</reference>
<dbReference type="Gene3D" id="3.30.70.80">
    <property type="entry name" value="Peptidase S8 propeptide/proteinase inhibitor I9"/>
    <property type="match status" value="1"/>
</dbReference>
<dbReference type="InterPro" id="IPR000209">
    <property type="entry name" value="Peptidase_S8/S53_dom"/>
</dbReference>
<feature type="domain" description="Peptidase S8/S53" evidence="7">
    <location>
        <begin position="129"/>
        <end position="359"/>
    </location>
</feature>
<feature type="active site" description="Charge relay system" evidence="5">
    <location>
        <position position="169"/>
    </location>
</feature>
<dbReference type="GO" id="GO:0004252">
    <property type="term" value="F:serine-type endopeptidase activity"/>
    <property type="evidence" value="ECO:0007669"/>
    <property type="project" value="UniProtKB-UniRule"/>
</dbReference>
<keyword evidence="3 5" id="KW-0378">Hydrolase</keyword>
<feature type="chain" id="PRO_5034166596" evidence="6">
    <location>
        <begin position="19"/>
        <end position="377"/>
    </location>
</feature>
<dbReference type="InterPro" id="IPR037045">
    <property type="entry name" value="S8pro/Inhibitor_I9_sf"/>
</dbReference>
<organism evidence="9 10">
    <name type="scientific">Rhizoctonia solani</name>
    <dbReference type="NCBI Taxonomy" id="456999"/>
    <lineage>
        <taxon>Eukaryota</taxon>
        <taxon>Fungi</taxon>
        <taxon>Dikarya</taxon>
        <taxon>Basidiomycota</taxon>
        <taxon>Agaricomycotina</taxon>
        <taxon>Agaricomycetes</taxon>
        <taxon>Cantharellales</taxon>
        <taxon>Ceratobasidiaceae</taxon>
        <taxon>Rhizoctonia</taxon>
    </lineage>
</organism>
<dbReference type="FunFam" id="3.40.50.200:FF:000007">
    <property type="entry name" value="Subtilisin-like serine protease"/>
    <property type="match status" value="1"/>
</dbReference>
<keyword evidence="4 5" id="KW-0720">Serine protease</keyword>
<dbReference type="InterPro" id="IPR036852">
    <property type="entry name" value="Peptidase_S8/S53_dom_sf"/>
</dbReference>
<dbReference type="InterPro" id="IPR034193">
    <property type="entry name" value="PCSK9_ProteinaseK-like"/>
</dbReference>
<evidence type="ECO:0000256" key="3">
    <source>
        <dbReference type="ARBA" id="ARBA00022801"/>
    </source>
</evidence>
<feature type="domain" description="Inhibitor I9" evidence="8">
    <location>
        <begin position="36"/>
        <end position="104"/>
    </location>
</feature>
<gene>
    <name evidence="9" type="ORF">RDB_LOCUS57986</name>
</gene>
<comment type="similarity">
    <text evidence="1 5">Belongs to the peptidase S8 family.</text>
</comment>
<dbReference type="EMBL" id="CAJMWV010001718">
    <property type="protein sequence ID" value="CAE6444391.1"/>
    <property type="molecule type" value="Genomic_DNA"/>
</dbReference>
<keyword evidence="2 5" id="KW-0645">Protease</keyword>
<name>A0A8H3AZM9_9AGAM</name>
<accession>A0A8H3AZM9</accession>
<protein>
    <submittedName>
        <fullName evidence="9">Uncharacterized protein</fullName>
    </submittedName>
</protein>
<keyword evidence="6" id="KW-0732">Signal</keyword>
<dbReference type="PANTHER" id="PTHR43806:SF11">
    <property type="entry name" value="CEREVISIN-RELATED"/>
    <property type="match status" value="1"/>
</dbReference>
<feature type="signal peptide" evidence="6">
    <location>
        <begin position="1"/>
        <end position="18"/>
    </location>
</feature>
<dbReference type="GO" id="GO:0005615">
    <property type="term" value="C:extracellular space"/>
    <property type="evidence" value="ECO:0007669"/>
    <property type="project" value="TreeGrafter"/>
</dbReference>
<evidence type="ECO:0000259" key="8">
    <source>
        <dbReference type="Pfam" id="PF05922"/>
    </source>
</evidence>
<feature type="active site" description="Charge relay system" evidence="5">
    <location>
        <position position="325"/>
    </location>
</feature>
<dbReference type="Proteomes" id="UP000663831">
    <property type="component" value="Unassembled WGS sequence"/>
</dbReference>
<evidence type="ECO:0000259" key="7">
    <source>
        <dbReference type="Pfam" id="PF00082"/>
    </source>
</evidence>
<proteinExistence type="inferred from homology"/>
<dbReference type="InterPro" id="IPR015500">
    <property type="entry name" value="Peptidase_S8_subtilisin-rel"/>
</dbReference>
<evidence type="ECO:0000256" key="4">
    <source>
        <dbReference type="ARBA" id="ARBA00022825"/>
    </source>
</evidence>
<dbReference type="Gene3D" id="3.40.50.200">
    <property type="entry name" value="Peptidase S8/S53 domain"/>
    <property type="match status" value="1"/>
</dbReference>
<dbReference type="GO" id="GO:0006508">
    <property type="term" value="P:proteolysis"/>
    <property type="evidence" value="ECO:0007669"/>
    <property type="project" value="UniProtKB-KW"/>
</dbReference>
<dbReference type="PROSITE" id="PS00138">
    <property type="entry name" value="SUBTILASE_SER"/>
    <property type="match status" value="1"/>
</dbReference>
<dbReference type="AlphaFoldDB" id="A0A8H3AZM9"/>
<dbReference type="OrthoDB" id="206201at2759"/>
<dbReference type="CDD" id="cd04077">
    <property type="entry name" value="Peptidases_S8_PCSK9_ProteinaseK_like"/>
    <property type="match status" value="1"/>
</dbReference>
<comment type="caution">
    <text evidence="9">The sequence shown here is derived from an EMBL/GenBank/DDBJ whole genome shotgun (WGS) entry which is preliminary data.</text>
</comment>
<dbReference type="Pfam" id="PF05922">
    <property type="entry name" value="Inhibitor_I9"/>
    <property type="match status" value="1"/>
</dbReference>
<evidence type="ECO:0000313" key="10">
    <source>
        <dbReference type="Proteomes" id="UP000663831"/>
    </source>
</evidence>